<feature type="compositionally biased region" description="Basic and acidic residues" evidence="1">
    <location>
        <begin position="396"/>
        <end position="407"/>
    </location>
</feature>
<sequence>MAPAAGARAQLLARGFDILEDEAPLGSPQLLAPAIADAPDVLEELSIDHRQNQVAAADSELDESSSSVAGFAITTENSPHLSAASPEAKSNKAKLAWRASRSRRPLIESETFEPLDAVLEEPSLLAESEEAVPAGSPQAAVDELPQEVEPEDVQLRGHHPLTALDADCNVQGQIEKHLAATLLKIDAYTLSSLDGSQDGVAMTYSQPPPYPGGPLKVPEVVTRVEQALSPSLSVVSERSGSFAEGSSAAGSFSVPRIEDSLEELDKLEEQLEAVNAATLSGPVAPVDEKPTEAAPKTPADQKRATTVKRASMAGQSATVRIKPSAWARPTIRRSASMTLRDKKKQDGPDPAAEQKAAGTLPRHKPTTVRPTPATMSPAKSTKPPTVPKFELPGEAVARRLREQRDARQALQAEAQKTQATPPPKPRVNRLLARPTFELPGEAISRRKREEREARLRAEEEEDRKRREFKARPVRHSTGPATLPRETVASRARQNRTSQEEAEEKRAEANKTKRTSVGAARATASSVANTPSPQARGRHPMAIPSTDMSRATSSSTGTSGKRSSVSAELIEQQRLRGKEIFARDSVYAKDKEQDRRDREATAKLAREQAAERSRVASREWAEKKRRKEVAAKQTNAAAEA</sequence>
<evidence type="ECO:0000256" key="1">
    <source>
        <dbReference type="SAM" id="MobiDB-lite"/>
    </source>
</evidence>
<dbReference type="EMBL" id="NRSZ01000323">
    <property type="protein sequence ID" value="PNY27965.1"/>
    <property type="molecule type" value="Genomic_DNA"/>
</dbReference>
<keyword evidence="3" id="KW-1185">Reference proteome</keyword>
<gene>
    <name evidence="2" type="ORF">TCAP_02117</name>
</gene>
<dbReference type="STRING" id="45235.A0A2K3QKA1"/>
<comment type="caution">
    <text evidence="2">The sequence shown here is derived from an EMBL/GenBank/DDBJ whole genome shotgun (WGS) entry which is preliminary data.</text>
</comment>
<feature type="region of interest" description="Disordered" evidence="1">
    <location>
        <begin position="278"/>
        <end position="639"/>
    </location>
</feature>
<organism evidence="2 3">
    <name type="scientific">Tolypocladium capitatum</name>
    <dbReference type="NCBI Taxonomy" id="45235"/>
    <lineage>
        <taxon>Eukaryota</taxon>
        <taxon>Fungi</taxon>
        <taxon>Dikarya</taxon>
        <taxon>Ascomycota</taxon>
        <taxon>Pezizomycotina</taxon>
        <taxon>Sordariomycetes</taxon>
        <taxon>Hypocreomycetidae</taxon>
        <taxon>Hypocreales</taxon>
        <taxon>Ophiocordycipitaceae</taxon>
        <taxon>Tolypocladium</taxon>
    </lineage>
</organism>
<feature type="compositionally biased region" description="Basic and acidic residues" evidence="1">
    <location>
        <begin position="570"/>
        <end position="621"/>
    </location>
</feature>
<dbReference type="OrthoDB" id="3946796at2759"/>
<feature type="compositionally biased region" description="Basic and acidic residues" evidence="1">
    <location>
        <begin position="443"/>
        <end position="465"/>
    </location>
</feature>
<proteinExistence type="predicted"/>
<protein>
    <recommendedName>
        <fullName evidence="4">Carboxylesterase family protein</fullName>
    </recommendedName>
</protein>
<dbReference type="Proteomes" id="UP000236621">
    <property type="component" value="Unassembled WGS sequence"/>
</dbReference>
<feature type="compositionally biased region" description="Low complexity" evidence="1">
    <location>
        <begin position="548"/>
        <end position="565"/>
    </location>
</feature>
<dbReference type="AlphaFoldDB" id="A0A2K3QKA1"/>
<feature type="compositionally biased region" description="Polar residues" evidence="1">
    <location>
        <begin position="522"/>
        <end position="532"/>
    </location>
</feature>
<feature type="compositionally biased region" description="Polar residues" evidence="1">
    <location>
        <begin position="373"/>
        <end position="383"/>
    </location>
</feature>
<evidence type="ECO:0000313" key="3">
    <source>
        <dbReference type="Proteomes" id="UP000236621"/>
    </source>
</evidence>
<evidence type="ECO:0008006" key="4">
    <source>
        <dbReference type="Google" id="ProtNLM"/>
    </source>
</evidence>
<name>A0A2K3QKA1_9HYPO</name>
<reference evidence="2 3" key="1">
    <citation type="submission" date="2017-08" db="EMBL/GenBank/DDBJ databases">
        <title>Harnessing the power of phylogenomics to disentangle the directionality and signatures of interkingdom host jumping in the parasitic fungal genus Tolypocladium.</title>
        <authorList>
            <person name="Quandt C.A."/>
            <person name="Patterson W."/>
            <person name="Spatafora J.W."/>
        </authorList>
    </citation>
    <scope>NUCLEOTIDE SEQUENCE [LARGE SCALE GENOMIC DNA]</scope>
    <source>
        <strain evidence="2 3">CBS 113982</strain>
    </source>
</reference>
<accession>A0A2K3QKA1</accession>
<evidence type="ECO:0000313" key="2">
    <source>
        <dbReference type="EMBL" id="PNY27965.1"/>
    </source>
</evidence>